<dbReference type="InterPro" id="IPR042252">
    <property type="entry name" value="MtfA_N"/>
</dbReference>
<dbReference type="PANTHER" id="PTHR30164">
    <property type="entry name" value="MTFA PEPTIDASE"/>
    <property type="match status" value="1"/>
</dbReference>
<dbReference type="Proteomes" id="UP001180487">
    <property type="component" value="Unassembled WGS sequence"/>
</dbReference>
<name>A0ABU2CA73_9BURK</name>
<dbReference type="CDD" id="cd20169">
    <property type="entry name" value="Peptidase_M90_mtfA"/>
    <property type="match status" value="1"/>
</dbReference>
<dbReference type="Gene3D" id="1.10.472.150">
    <property type="entry name" value="Glucose-regulated metallo-peptidase M90, N-terminal domain"/>
    <property type="match status" value="1"/>
</dbReference>
<dbReference type="Gene3D" id="3.40.390.10">
    <property type="entry name" value="Collagenase (Catalytic Domain)"/>
    <property type="match status" value="1"/>
</dbReference>
<comment type="caution">
    <text evidence="1">The sequence shown here is derived from an EMBL/GenBank/DDBJ whole genome shotgun (WGS) entry which is preliminary data.</text>
</comment>
<accession>A0ABU2CA73</accession>
<protein>
    <submittedName>
        <fullName evidence="1">Mlc titration factor MtfA (PtsG expression regulator)</fullName>
    </submittedName>
</protein>
<dbReference type="Pfam" id="PF06167">
    <property type="entry name" value="Peptidase_M90"/>
    <property type="match status" value="1"/>
</dbReference>
<evidence type="ECO:0000313" key="1">
    <source>
        <dbReference type="EMBL" id="MDR7378245.1"/>
    </source>
</evidence>
<evidence type="ECO:0000313" key="2">
    <source>
        <dbReference type="Proteomes" id="UP001180487"/>
    </source>
</evidence>
<dbReference type="InterPro" id="IPR010384">
    <property type="entry name" value="MtfA_fam"/>
</dbReference>
<organism evidence="1 2">
    <name type="scientific">Rhodoferax ferrireducens</name>
    <dbReference type="NCBI Taxonomy" id="192843"/>
    <lineage>
        <taxon>Bacteria</taxon>
        <taxon>Pseudomonadati</taxon>
        <taxon>Pseudomonadota</taxon>
        <taxon>Betaproteobacteria</taxon>
        <taxon>Burkholderiales</taxon>
        <taxon>Comamonadaceae</taxon>
        <taxon>Rhodoferax</taxon>
    </lineage>
</organism>
<dbReference type="InterPro" id="IPR024079">
    <property type="entry name" value="MetalloPept_cat_dom_sf"/>
</dbReference>
<dbReference type="SUPFAM" id="SSF55486">
    <property type="entry name" value="Metalloproteases ('zincins'), catalytic domain"/>
    <property type="match status" value="1"/>
</dbReference>
<dbReference type="RefSeq" id="WP_310374208.1">
    <property type="nucleotide sequence ID" value="NZ_JAVDXT010000002.1"/>
</dbReference>
<gene>
    <name evidence="1" type="ORF">J2X19_002924</name>
</gene>
<dbReference type="EMBL" id="JAVDXT010000002">
    <property type="protein sequence ID" value="MDR7378245.1"/>
    <property type="molecule type" value="Genomic_DNA"/>
</dbReference>
<sequence>MWDWLRAKRQTPIPDALWLPLLARHRFLAELPAPDQLYLRELSRQFLAQKEFHGAHGLQISDSMALAIAAQACLPLLYLPRKATRWQPGGLGWYGDFVGINVYPGEVLAGRESVDDAGVVHRYREALLGEAMEGGPVVLSWVDVAHADASAAQGTNLVIHEFAHKIAMQGGLADDAELGYCPPLPPGFLGSRSARAAVAAWYALLQPAYEGFREQVIIAERFSGAPTWLDPYAAEAMDEFFAVACEAYWVQRARFAQEFPALMPLMDGFFRPGSAVNL</sequence>
<proteinExistence type="predicted"/>
<reference evidence="1 2" key="1">
    <citation type="submission" date="2023-07" db="EMBL/GenBank/DDBJ databases">
        <title>Sorghum-associated microbial communities from plants grown in Nebraska, USA.</title>
        <authorList>
            <person name="Schachtman D."/>
        </authorList>
    </citation>
    <scope>NUCLEOTIDE SEQUENCE [LARGE SCALE GENOMIC DNA]</scope>
    <source>
        <strain evidence="1 2">BE313</strain>
    </source>
</reference>
<keyword evidence="2" id="KW-1185">Reference proteome</keyword>
<dbReference type="PANTHER" id="PTHR30164:SF2">
    <property type="entry name" value="PROTEIN MTFA"/>
    <property type="match status" value="1"/>
</dbReference>